<reference evidence="4 5" key="2">
    <citation type="submission" date="2025-04" db="UniProtKB">
        <authorList>
            <consortium name="RefSeq"/>
        </authorList>
    </citation>
    <scope>IDENTIFICATION</scope>
</reference>
<name>A0A8M8UM57_SESIN</name>
<protein>
    <submittedName>
        <fullName evidence="4 5">Uncharacterized protein LOC105156766</fullName>
    </submittedName>
</protein>
<dbReference type="RefSeq" id="XP_020547943.1">
    <property type="nucleotide sequence ID" value="XM_020692284.1"/>
</dbReference>
<dbReference type="Proteomes" id="UP000504604">
    <property type="component" value="Linkage group LG1"/>
</dbReference>
<organism evidence="3 4">
    <name type="scientific">Sesamum indicum</name>
    <name type="common">Oriental sesame</name>
    <name type="synonym">Sesamum orientale</name>
    <dbReference type="NCBI Taxonomy" id="4182"/>
    <lineage>
        <taxon>Eukaryota</taxon>
        <taxon>Viridiplantae</taxon>
        <taxon>Streptophyta</taxon>
        <taxon>Embryophyta</taxon>
        <taxon>Tracheophyta</taxon>
        <taxon>Spermatophyta</taxon>
        <taxon>Magnoliopsida</taxon>
        <taxon>eudicotyledons</taxon>
        <taxon>Gunneridae</taxon>
        <taxon>Pentapetalae</taxon>
        <taxon>asterids</taxon>
        <taxon>lamiids</taxon>
        <taxon>Lamiales</taxon>
        <taxon>Pedaliaceae</taxon>
        <taxon>Sesamum</taxon>
    </lineage>
</organism>
<feature type="region of interest" description="Disordered" evidence="1">
    <location>
        <begin position="122"/>
        <end position="256"/>
    </location>
</feature>
<feature type="compositionally biased region" description="Polar residues" evidence="1">
    <location>
        <begin position="122"/>
        <end position="141"/>
    </location>
</feature>
<feature type="domain" description="BOD1/SHG1" evidence="2">
    <location>
        <begin position="25"/>
        <end position="116"/>
    </location>
</feature>
<keyword evidence="3" id="KW-1185">Reference proteome</keyword>
<evidence type="ECO:0000313" key="4">
    <source>
        <dbReference type="RefSeq" id="XP_020547943.1"/>
    </source>
</evidence>
<sequence>MQNTGVNAGSGGAGGGARVRAEDVISKLKDDGDFDRLRLKIIRKLKENEELRSNIISMVKQSAALNRPGAENMKPRQLSDAIHQEIGDKVMSQISDGVWNIIRAADGMKAEITETVQSVYDKLSNPQGKDNGESSSHNDSPSVRGELDNNGGATGAVETDGTLSDGEPNEPPGFGLSDSHRRNKNKQIHPPDNVRMPTPCNGQAIEGNKGDNSHLKGLPEPDNLDCGAPPGFSSVLRHKNSGDASDEDPDVPPGFG</sequence>
<accession>A0A8M8UM57</accession>
<dbReference type="AlphaFoldDB" id="A0A8M8UM57"/>
<evidence type="ECO:0000313" key="5">
    <source>
        <dbReference type="RefSeq" id="XP_020547956.1"/>
    </source>
</evidence>
<evidence type="ECO:0000256" key="1">
    <source>
        <dbReference type="SAM" id="MobiDB-lite"/>
    </source>
</evidence>
<feature type="compositionally biased region" description="Basic and acidic residues" evidence="1">
    <location>
        <begin position="208"/>
        <end position="219"/>
    </location>
</feature>
<reference evidence="3" key="1">
    <citation type="submission" date="2024-10" db="UniProtKB">
        <authorList>
            <consortium name="RefSeq"/>
        </authorList>
    </citation>
    <scope>NUCLEOTIDE SEQUENCE [LARGE SCALE GENOMIC DNA]</scope>
    <source>
        <strain evidence="3">cv. Zhongzhi No. 13</strain>
    </source>
</reference>
<dbReference type="InterPro" id="IPR055264">
    <property type="entry name" value="BOD1/SHG1_dom"/>
</dbReference>
<dbReference type="Pfam" id="PF05205">
    <property type="entry name" value="COMPASS-Shg1"/>
    <property type="match status" value="1"/>
</dbReference>
<dbReference type="OrthoDB" id="784699at2759"/>
<dbReference type="PANTHER" id="PTHR34356:SF3">
    <property type="entry name" value="EXPRESSED PROTEIN"/>
    <property type="match status" value="1"/>
</dbReference>
<evidence type="ECO:0000259" key="2">
    <source>
        <dbReference type="Pfam" id="PF05205"/>
    </source>
</evidence>
<dbReference type="RefSeq" id="XP_020547956.1">
    <property type="nucleotide sequence ID" value="XM_020692297.1"/>
</dbReference>
<dbReference type="GeneID" id="105156766"/>
<proteinExistence type="predicted"/>
<dbReference type="PANTHER" id="PTHR34356">
    <property type="entry name" value="ANTIGENIC HEAT-STABLE PROTEIN"/>
    <property type="match status" value="1"/>
</dbReference>
<dbReference type="KEGG" id="sind:105156766"/>
<evidence type="ECO:0000313" key="3">
    <source>
        <dbReference type="Proteomes" id="UP000504604"/>
    </source>
</evidence>
<gene>
    <name evidence="4 5" type="primary">LOC105156766</name>
</gene>